<name>F6G6S6_RALS8</name>
<evidence type="ECO:0000313" key="2">
    <source>
        <dbReference type="Proteomes" id="UP000007953"/>
    </source>
</evidence>
<dbReference type="HOGENOM" id="CLU_2993490_0_0_4"/>
<sequence length="57" mass="6239">MTRAYCQRAKAAGQTGAVVNIVDPKVKNNRRYATPLGITATPEDIAEAVQSVRFARY</sequence>
<gene>
    <name evidence="1" type="ordered locus">RSPO_c00317</name>
</gene>
<dbReference type="EMBL" id="CP002819">
    <property type="protein sequence ID" value="AEG67621.1"/>
    <property type="molecule type" value="Genomic_DNA"/>
</dbReference>
<dbReference type="AlphaFoldDB" id="F6G6S6"/>
<organism evidence="1 2">
    <name type="scientific">Ralstonia solanacearum (strain Po82)</name>
    <dbReference type="NCBI Taxonomy" id="1031711"/>
    <lineage>
        <taxon>Bacteria</taxon>
        <taxon>Pseudomonadati</taxon>
        <taxon>Pseudomonadota</taxon>
        <taxon>Betaproteobacteria</taxon>
        <taxon>Burkholderiales</taxon>
        <taxon>Burkholderiaceae</taxon>
        <taxon>Ralstonia</taxon>
        <taxon>Ralstonia solanacearum species complex</taxon>
    </lineage>
</organism>
<reference evidence="1 2" key="1">
    <citation type="journal article" date="2011" name="J. Bacteriol.">
        <title>Complete genome sequence of the plant pathogen Ralstonia solanacearum strain Po82.</title>
        <authorList>
            <person name="Xu J."/>
            <person name="Zheng H.J."/>
            <person name="Liu L."/>
            <person name="Pan Z.C."/>
            <person name="Prior P."/>
            <person name="Tang B."/>
            <person name="Xu J.S."/>
            <person name="Zhang H."/>
            <person name="Tian Q."/>
            <person name="Zhang L.Q."/>
            <person name="Feng J."/>
        </authorList>
    </citation>
    <scope>NUCLEOTIDE SEQUENCE [LARGE SCALE GENOMIC DNA]</scope>
    <source>
        <strain evidence="1 2">Po82</strain>
    </source>
</reference>
<dbReference type="KEGG" id="rsn:RSPO_c00317"/>
<dbReference type="PATRIC" id="fig|1031711.3.peg.306"/>
<protein>
    <submittedName>
        <fullName evidence="1">Uncharacterized protein</fullName>
    </submittedName>
</protein>
<accession>F6G6S6</accession>
<dbReference type="Proteomes" id="UP000007953">
    <property type="component" value="Chromosome"/>
</dbReference>
<evidence type="ECO:0000313" key="1">
    <source>
        <dbReference type="EMBL" id="AEG67621.1"/>
    </source>
</evidence>
<proteinExistence type="predicted"/>